<dbReference type="Proteomes" id="UP000728185">
    <property type="component" value="Unassembled WGS sequence"/>
</dbReference>
<dbReference type="EMBL" id="LUCM01003322">
    <property type="protein sequence ID" value="KAA0195962.1"/>
    <property type="molecule type" value="Genomic_DNA"/>
</dbReference>
<dbReference type="OrthoDB" id="428159at2759"/>
<accession>A0A8E0S064</accession>
<dbReference type="AlphaFoldDB" id="A0A8E0S064"/>
<organism evidence="1 2">
    <name type="scientific">Fasciolopsis buskii</name>
    <dbReference type="NCBI Taxonomy" id="27845"/>
    <lineage>
        <taxon>Eukaryota</taxon>
        <taxon>Metazoa</taxon>
        <taxon>Spiralia</taxon>
        <taxon>Lophotrochozoa</taxon>
        <taxon>Platyhelminthes</taxon>
        <taxon>Trematoda</taxon>
        <taxon>Digenea</taxon>
        <taxon>Plagiorchiida</taxon>
        <taxon>Echinostomata</taxon>
        <taxon>Echinostomatoidea</taxon>
        <taxon>Fasciolidae</taxon>
        <taxon>Fasciolopsis</taxon>
    </lineage>
</organism>
<evidence type="ECO:0000313" key="1">
    <source>
        <dbReference type="EMBL" id="KAA0195962.1"/>
    </source>
</evidence>
<sequence length="264" mass="29762">MAYLSNHSLRCTPQIYDHIFAHSLFYPSHNNYGQLIKAHIGTLSIAIPTYLDSKTKEPVCLAKTRRHVEGHHLLAANLLIAEKNAPDFEARYHNTRHHLRCEFKTLEVKLQSLKSSYPGFCVASRFRSDLRFFLTLPVKNGRRSNNLDLLCIHQEATLLLIEYFNQLVADLAVPVKNSAIDTAPNELQWAQKVGDDLGLRVAEARAEVEKSSDKQLFGNLTAVFAIESHIARKLERRNIRLDAASAAAKAGKHHDKVTNVFLSS</sequence>
<reference evidence="1" key="1">
    <citation type="submission" date="2019-05" db="EMBL/GenBank/DDBJ databases">
        <title>Annotation for the trematode Fasciolopsis buski.</title>
        <authorList>
            <person name="Choi Y.-J."/>
        </authorList>
    </citation>
    <scope>NUCLEOTIDE SEQUENCE</scope>
    <source>
        <strain evidence="1">HT</strain>
        <tissue evidence="1">Whole worm</tissue>
    </source>
</reference>
<evidence type="ECO:0000313" key="2">
    <source>
        <dbReference type="Proteomes" id="UP000728185"/>
    </source>
</evidence>
<keyword evidence="2" id="KW-1185">Reference proteome</keyword>
<comment type="caution">
    <text evidence="1">The sequence shown here is derived from an EMBL/GenBank/DDBJ whole genome shotgun (WGS) entry which is preliminary data.</text>
</comment>
<proteinExistence type="predicted"/>
<gene>
    <name evidence="1" type="ORF">FBUS_08860</name>
</gene>
<protein>
    <submittedName>
        <fullName evidence="1">Uncharacterized protein</fullName>
    </submittedName>
</protein>
<name>A0A8E0S064_9TREM</name>